<comment type="cofactor">
    <cofactor evidence="9 10">
        <name>Mg(2+)</name>
        <dbReference type="ChEBI" id="CHEBI:18420"/>
    </cofactor>
    <text evidence="9 10">Binds 3 Mg(2+) ions per subunit.</text>
</comment>
<dbReference type="SUPFAM" id="SSF55681">
    <property type="entry name" value="Class II aaRS and biotin synthetases"/>
    <property type="match status" value="1"/>
</dbReference>
<dbReference type="InterPro" id="IPR004365">
    <property type="entry name" value="NA-bd_OB_tRNA"/>
</dbReference>
<comment type="catalytic activity">
    <reaction evidence="8 9 10">
        <text>tRNA(Lys) + L-lysine + ATP = L-lysyl-tRNA(Lys) + AMP + diphosphate</text>
        <dbReference type="Rhea" id="RHEA:20792"/>
        <dbReference type="Rhea" id="RHEA-COMP:9696"/>
        <dbReference type="Rhea" id="RHEA-COMP:9697"/>
        <dbReference type="ChEBI" id="CHEBI:30616"/>
        <dbReference type="ChEBI" id="CHEBI:32551"/>
        <dbReference type="ChEBI" id="CHEBI:33019"/>
        <dbReference type="ChEBI" id="CHEBI:78442"/>
        <dbReference type="ChEBI" id="CHEBI:78529"/>
        <dbReference type="ChEBI" id="CHEBI:456215"/>
        <dbReference type="EC" id="6.1.1.6"/>
    </reaction>
</comment>
<dbReference type="InterPro" id="IPR044136">
    <property type="entry name" value="Lys-tRNA-ligase_II_N"/>
</dbReference>
<dbReference type="PROSITE" id="PS50862">
    <property type="entry name" value="AA_TRNA_LIGASE_II"/>
    <property type="match status" value="1"/>
</dbReference>
<dbReference type="AlphaFoldDB" id="A0A2A4YDH6"/>
<comment type="caution">
    <text evidence="12">The sequence shown here is derived from an EMBL/GenBank/DDBJ whole genome shotgun (WGS) entry which is preliminary data.</text>
</comment>
<dbReference type="GO" id="GO:0000287">
    <property type="term" value="F:magnesium ion binding"/>
    <property type="evidence" value="ECO:0007669"/>
    <property type="project" value="UniProtKB-UniRule"/>
</dbReference>
<evidence type="ECO:0000256" key="5">
    <source>
        <dbReference type="ARBA" id="ARBA00022840"/>
    </source>
</evidence>
<sequence>MSHPEYHDFDEFKNRFAKLNEIKDLQIEPYPHKFTPNTKAGELHVDFDDEDVGHSEDAASGATKEVVVAGRLVLFRAMGKNAFGQIQDDSGRIQIMFNRDLSKVHGLSEDAEIRPIKFIEKKLDLGDFIGIHGHIFKTQKGELTILAKVVTLLGKSLLPLPDKHAGLADKGTRYRKRWLDLISSSEVMNVFQMRSSIMRLTREHLHQEGYMEVETPILQNTYGGAEARPFTTHINALDQDMFLRISIEIGLKKLIIGGLSKIFEIGKVFRNEGIDKTHNPEFSMLELYAAYLDYNDIMCLTENLFAHIAKKLFGTTKIGKRLDKSGKEHEIDLKAPWKRMTMKDSIKTYADLTVEKMSDEEMKKHLLDKTGADPKKVNTAPRGILIAMLFEELVEEHLVQPHHIIDHPVETTPLCKWHRDPDEKEKGMVERFETFILGYEFTNAYTELNDPIVQRDLLEQQAVKKDAGDDEAHPMDEEFIEAMCQGMPPTGGLGIGMDRMTMLFTGVSSIRDILYFPIMKPEE</sequence>
<dbReference type="PANTHER" id="PTHR42918:SF15">
    <property type="entry name" value="LYSINE--TRNA LIGASE, CHLOROPLASTIC_MITOCHONDRIAL"/>
    <property type="match status" value="1"/>
</dbReference>
<reference evidence="13" key="1">
    <citation type="submission" date="2017-08" db="EMBL/GenBank/DDBJ databases">
        <title>A dynamic microbial community with high functional redundancy inhabits the cold, oxic subseafloor aquifer.</title>
        <authorList>
            <person name="Tully B.J."/>
            <person name="Wheat C.G."/>
            <person name="Glazer B.T."/>
            <person name="Huber J.A."/>
        </authorList>
    </citation>
    <scope>NUCLEOTIDE SEQUENCE [LARGE SCALE GENOMIC DNA]</scope>
</reference>
<evidence type="ECO:0000256" key="4">
    <source>
        <dbReference type="ARBA" id="ARBA00022741"/>
    </source>
</evidence>
<feature type="binding site" evidence="9">
    <location>
        <position position="433"/>
    </location>
    <ligand>
        <name>Mg(2+)</name>
        <dbReference type="ChEBI" id="CHEBI:18420"/>
        <label>1</label>
    </ligand>
</feature>
<dbReference type="SUPFAM" id="SSF50249">
    <property type="entry name" value="Nucleic acid-binding proteins"/>
    <property type="match status" value="1"/>
</dbReference>
<dbReference type="Gene3D" id="2.40.50.140">
    <property type="entry name" value="Nucleic acid-binding proteins"/>
    <property type="match status" value="1"/>
</dbReference>
<dbReference type="FunFam" id="2.40.50.140:FF:000024">
    <property type="entry name" value="Lysine--tRNA ligase"/>
    <property type="match status" value="1"/>
</dbReference>
<dbReference type="EMBL" id="NVUU01000107">
    <property type="protein sequence ID" value="PCI92385.1"/>
    <property type="molecule type" value="Genomic_DNA"/>
</dbReference>
<evidence type="ECO:0000256" key="6">
    <source>
        <dbReference type="ARBA" id="ARBA00022917"/>
    </source>
</evidence>
<dbReference type="InterPro" id="IPR018149">
    <property type="entry name" value="Lys-tRNA-synth_II_C"/>
</dbReference>
<dbReference type="GO" id="GO:0000049">
    <property type="term" value="F:tRNA binding"/>
    <property type="evidence" value="ECO:0007669"/>
    <property type="project" value="TreeGrafter"/>
</dbReference>
<organism evidence="12 13">
    <name type="scientific">Aerophobetes bacterium</name>
    <dbReference type="NCBI Taxonomy" id="2030807"/>
    <lineage>
        <taxon>Bacteria</taxon>
        <taxon>Candidatus Aerophobota</taxon>
    </lineage>
</organism>
<dbReference type="PANTHER" id="PTHR42918">
    <property type="entry name" value="LYSYL-TRNA SYNTHETASE"/>
    <property type="match status" value="1"/>
</dbReference>
<keyword evidence="3 9" id="KW-0479">Metal-binding</keyword>
<evidence type="ECO:0000256" key="3">
    <source>
        <dbReference type="ARBA" id="ARBA00022723"/>
    </source>
</evidence>
<evidence type="ECO:0000313" key="13">
    <source>
        <dbReference type="Proteomes" id="UP000217838"/>
    </source>
</evidence>
<accession>A0A2A4YDH6</accession>
<dbReference type="GO" id="GO:0006430">
    <property type="term" value="P:lysyl-tRNA aminoacylation"/>
    <property type="evidence" value="ECO:0007669"/>
    <property type="project" value="UniProtKB-UniRule"/>
</dbReference>
<keyword evidence="6 9" id="KW-0648">Protein biosynthesis</keyword>
<dbReference type="GO" id="GO:0005829">
    <property type="term" value="C:cytosol"/>
    <property type="evidence" value="ECO:0007669"/>
    <property type="project" value="TreeGrafter"/>
</dbReference>
<protein>
    <recommendedName>
        <fullName evidence="9">Lysine--tRNA ligase</fullName>
        <ecNumber evidence="9">6.1.1.6</ecNumber>
    </recommendedName>
    <alternativeName>
        <fullName evidence="9">Lysyl-tRNA synthetase</fullName>
        <shortName evidence="9">LysRS</shortName>
    </alternativeName>
</protein>
<keyword evidence="7 9" id="KW-0030">Aminoacyl-tRNA synthetase</keyword>
<dbReference type="Pfam" id="PF01336">
    <property type="entry name" value="tRNA_anti-codon"/>
    <property type="match status" value="1"/>
</dbReference>
<evidence type="ECO:0000256" key="2">
    <source>
        <dbReference type="ARBA" id="ARBA00022598"/>
    </source>
</evidence>
<dbReference type="Gene3D" id="3.30.930.10">
    <property type="entry name" value="Bira Bifunctional Protein, Domain 2"/>
    <property type="match status" value="1"/>
</dbReference>
<keyword evidence="5 9" id="KW-0067">ATP-binding</keyword>
<comment type="subunit">
    <text evidence="9">Homodimer.</text>
</comment>
<dbReference type="InterPro" id="IPR006195">
    <property type="entry name" value="aa-tRNA-synth_II"/>
</dbReference>
<dbReference type="EC" id="6.1.1.6" evidence="9"/>
<dbReference type="InterPro" id="IPR004364">
    <property type="entry name" value="Aa-tRNA-synt_II"/>
</dbReference>
<dbReference type="HAMAP" id="MF_00252">
    <property type="entry name" value="Lys_tRNA_synth_class2"/>
    <property type="match status" value="1"/>
</dbReference>
<dbReference type="InterPro" id="IPR002313">
    <property type="entry name" value="Lys-tRNA-ligase_II"/>
</dbReference>
<dbReference type="NCBIfam" id="NF001756">
    <property type="entry name" value="PRK00484.1"/>
    <property type="match status" value="1"/>
</dbReference>
<keyword evidence="9" id="KW-0963">Cytoplasm</keyword>
<evidence type="ECO:0000256" key="8">
    <source>
        <dbReference type="ARBA" id="ARBA00048573"/>
    </source>
</evidence>
<gene>
    <name evidence="9 12" type="primary">lysS</name>
    <name evidence="12" type="ORF">COB11_07515</name>
</gene>
<keyword evidence="9 10" id="KW-0460">Magnesium</keyword>
<evidence type="ECO:0000256" key="1">
    <source>
        <dbReference type="ARBA" id="ARBA00008226"/>
    </source>
</evidence>
<dbReference type="Pfam" id="PF00152">
    <property type="entry name" value="tRNA-synt_2"/>
    <property type="match status" value="1"/>
</dbReference>
<dbReference type="CDD" id="cd04322">
    <property type="entry name" value="LysRS_N"/>
    <property type="match status" value="1"/>
</dbReference>
<evidence type="ECO:0000256" key="7">
    <source>
        <dbReference type="ARBA" id="ARBA00023146"/>
    </source>
</evidence>
<name>A0A2A4YDH6_UNCAE</name>
<keyword evidence="4 9" id="KW-0547">Nucleotide-binding</keyword>
<dbReference type="CDD" id="cd00775">
    <property type="entry name" value="LysRS_core"/>
    <property type="match status" value="1"/>
</dbReference>
<comment type="subcellular location">
    <subcellularLocation>
        <location evidence="9">Cytoplasm</location>
    </subcellularLocation>
</comment>
<evidence type="ECO:0000259" key="11">
    <source>
        <dbReference type="PROSITE" id="PS50862"/>
    </source>
</evidence>
<comment type="similarity">
    <text evidence="1 9">Belongs to the class-II aminoacyl-tRNA synthetase family.</text>
</comment>
<dbReference type="PRINTS" id="PR00982">
    <property type="entry name" value="TRNASYNTHLYS"/>
</dbReference>
<feature type="domain" description="Aminoacyl-transfer RNA synthetases class-II family profile" evidence="11">
    <location>
        <begin position="191"/>
        <end position="521"/>
    </location>
</feature>
<dbReference type="InterPro" id="IPR012340">
    <property type="entry name" value="NA-bd_OB-fold"/>
</dbReference>
<evidence type="ECO:0000256" key="10">
    <source>
        <dbReference type="RuleBase" id="RU000336"/>
    </source>
</evidence>
<dbReference type="Proteomes" id="UP000217838">
    <property type="component" value="Unassembled WGS sequence"/>
</dbReference>
<feature type="binding site" evidence="9">
    <location>
        <position position="440"/>
    </location>
    <ligand>
        <name>Mg(2+)</name>
        <dbReference type="ChEBI" id="CHEBI:18420"/>
        <label>2</label>
    </ligand>
</feature>
<evidence type="ECO:0000313" key="12">
    <source>
        <dbReference type="EMBL" id="PCI92385.1"/>
    </source>
</evidence>
<evidence type="ECO:0000256" key="9">
    <source>
        <dbReference type="HAMAP-Rule" id="MF_00252"/>
    </source>
</evidence>
<feature type="binding site" evidence="9">
    <location>
        <position position="440"/>
    </location>
    <ligand>
        <name>Mg(2+)</name>
        <dbReference type="ChEBI" id="CHEBI:18420"/>
        <label>1</label>
    </ligand>
</feature>
<dbReference type="GO" id="GO:0005524">
    <property type="term" value="F:ATP binding"/>
    <property type="evidence" value="ECO:0007669"/>
    <property type="project" value="UniProtKB-UniRule"/>
</dbReference>
<keyword evidence="2 9" id="KW-0436">Ligase</keyword>
<dbReference type="NCBIfam" id="TIGR00499">
    <property type="entry name" value="lysS_bact"/>
    <property type="match status" value="1"/>
</dbReference>
<dbReference type="InterPro" id="IPR045864">
    <property type="entry name" value="aa-tRNA-synth_II/BPL/LPL"/>
</dbReference>
<proteinExistence type="inferred from homology"/>
<dbReference type="GO" id="GO:0004824">
    <property type="term" value="F:lysine-tRNA ligase activity"/>
    <property type="evidence" value="ECO:0007669"/>
    <property type="project" value="UniProtKB-UniRule"/>
</dbReference>